<dbReference type="Pfam" id="PF03190">
    <property type="entry name" value="Thioredox_DsbH"/>
    <property type="match status" value="1"/>
</dbReference>
<gene>
    <name evidence="3" type="ORF">FVP60_03545</name>
</gene>
<dbReference type="PIRSF" id="PIRSF006402">
    <property type="entry name" value="UCP006402_thioredoxin"/>
    <property type="match status" value="1"/>
</dbReference>
<sequence length="599" mass="63047">MSRLAGAASPYLRSHADQPVNWYPWGEDAFAAARDRDVPVLISIGYSTCHWCHVMARESFADTATAEILNANFVAIKVDREEHPDVDAAFMAQASAFTSNLGWPLNVFTLPNGSAFFAGTYWPPQPRAGMPAFADVLLAIANAWRDRRESLEETGDAVRAALTRLAQPTAGDEVTAADVAAAARAIIAHEDAEYGGFGTTGPKFPIATVLGFLLAPGVDDLAPGSRDVGTFTLRSMRASELFDAVDGGFFRYATERDWSVPHYERMLVDNAQLMDVALAADDVATAEHIAAFLRDVLLQPSGGFGAAQDAESIIDGVASEGGYYRLPIDGRAEQSAPRVDEKVITGWNGLAMAALARLAQRTGNTEWLDLAQDAAVAVMQQNRTERGWVRASLDDITSRAGATTADLAQLAGGLLALALATGSVAYATAARDLVDELRDGTAPRDVPGDPVLRELGVPPTPDSGDGDEPSAHAALAHAALTLANLGAGSEYRELAETVVRQRWARAAASPLASGSTLSVAAALVRPAAQLLVVAPNPEVPLAQAARALPADATAIVTPQQAQAFTDAGFALFAGKTAPALYRCENFTCALPITDVSQLG</sequence>
<dbReference type="SUPFAM" id="SSF48208">
    <property type="entry name" value="Six-hairpin glycosidases"/>
    <property type="match status" value="1"/>
</dbReference>
<dbReference type="Gene3D" id="3.40.30.10">
    <property type="entry name" value="Glutaredoxin"/>
    <property type="match status" value="1"/>
</dbReference>
<evidence type="ECO:0000313" key="3">
    <source>
        <dbReference type="EMBL" id="TXK06054.1"/>
    </source>
</evidence>
<dbReference type="RefSeq" id="WP_147824864.1">
    <property type="nucleotide sequence ID" value="NZ_BAAARG010000001.1"/>
</dbReference>
<name>A0A5C8HPW9_9MICO</name>
<dbReference type="SUPFAM" id="SSF52833">
    <property type="entry name" value="Thioredoxin-like"/>
    <property type="match status" value="1"/>
</dbReference>
<reference evidence="3 4" key="1">
    <citation type="submission" date="2019-08" db="EMBL/GenBank/DDBJ databases">
        <authorList>
            <person name="Dong K."/>
        </authorList>
    </citation>
    <scope>NUCLEOTIDE SEQUENCE [LARGE SCALE GENOMIC DNA]</scope>
    <source>
        <strain evidence="3 4">M4-8</strain>
    </source>
</reference>
<dbReference type="OrthoDB" id="9762614at2"/>
<dbReference type="Proteomes" id="UP000321196">
    <property type="component" value="Unassembled WGS sequence"/>
</dbReference>
<feature type="region of interest" description="Disordered" evidence="1">
    <location>
        <begin position="440"/>
        <end position="470"/>
    </location>
</feature>
<dbReference type="EMBL" id="VRSW01000001">
    <property type="protein sequence ID" value="TXK06054.1"/>
    <property type="molecule type" value="Genomic_DNA"/>
</dbReference>
<dbReference type="Gene3D" id="1.50.10.20">
    <property type="match status" value="1"/>
</dbReference>
<dbReference type="PANTHER" id="PTHR42899:SF1">
    <property type="entry name" value="SPERMATOGENESIS-ASSOCIATED PROTEIN 20"/>
    <property type="match status" value="1"/>
</dbReference>
<protein>
    <submittedName>
        <fullName evidence="3">Thioredoxin domain-containing protein</fullName>
    </submittedName>
</protein>
<proteinExistence type="predicted"/>
<evidence type="ECO:0000259" key="2">
    <source>
        <dbReference type="Pfam" id="PF03190"/>
    </source>
</evidence>
<organism evidence="3 4">
    <name type="scientific">Microbacterium mitrae</name>
    <dbReference type="NCBI Taxonomy" id="664640"/>
    <lineage>
        <taxon>Bacteria</taxon>
        <taxon>Bacillati</taxon>
        <taxon>Actinomycetota</taxon>
        <taxon>Actinomycetes</taxon>
        <taxon>Micrococcales</taxon>
        <taxon>Microbacteriaceae</taxon>
        <taxon>Microbacterium</taxon>
    </lineage>
</organism>
<dbReference type="GO" id="GO:0005975">
    <property type="term" value="P:carbohydrate metabolic process"/>
    <property type="evidence" value="ECO:0007669"/>
    <property type="project" value="InterPro"/>
</dbReference>
<dbReference type="InterPro" id="IPR024705">
    <property type="entry name" value="Ssp411"/>
</dbReference>
<evidence type="ECO:0000256" key="1">
    <source>
        <dbReference type="SAM" id="MobiDB-lite"/>
    </source>
</evidence>
<dbReference type="InterPro" id="IPR004879">
    <property type="entry name" value="Ssp411-like_TRX"/>
</dbReference>
<dbReference type="InterPro" id="IPR008928">
    <property type="entry name" value="6-hairpin_glycosidase_sf"/>
</dbReference>
<feature type="domain" description="Spermatogenesis-associated protein 20-like TRX" evidence="2">
    <location>
        <begin position="2"/>
        <end position="162"/>
    </location>
</feature>
<dbReference type="PANTHER" id="PTHR42899">
    <property type="entry name" value="SPERMATOGENESIS-ASSOCIATED PROTEIN 20"/>
    <property type="match status" value="1"/>
</dbReference>
<dbReference type="CDD" id="cd02955">
    <property type="entry name" value="SSP411"/>
    <property type="match status" value="1"/>
</dbReference>
<dbReference type="AlphaFoldDB" id="A0A5C8HPW9"/>
<evidence type="ECO:0000313" key="4">
    <source>
        <dbReference type="Proteomes" id="UP000321196"/>
    </source>
</evidence>
<dbReference type="InterPro" id="IPR036249">
    <property type="entry name" value="Thioredoxin-like_sf"/>
</dbReference>
<keyword evidence="4" id="KW-1185">Reference proteome</keyword>
<accession>A0A5C8HPW9</accession>
<comment type="caution">
    <text evidence="3">The sequence shown here is derived from an EMBL/GenBank/DDBJ whole genome shotgun (WGS) entry which is preliminary data.</text>
</comment>